<evidence type="ECO:0000256" key="6">
    <source>
        <dbReference type="ARBA" id="ARBA00047321"/>
    </source>
</evidence>
<protein>
    <recommendedName>
        <fullName evidence="4">Tryptophan 2-monooxygenase</fullName>
        <ecNumber evidence="3">1.13.12.3</ecNumber>
    </recommendedName>
</protein>
<dbReference type="InterPro" id="IPR050281">
    <property type="entry name" value="Flavin_monoamine_oxidase"/>
</dbReference>
<evidence type="ECO:0000259" key="7">
    <source>
        <dbReference type="Pfam" id="PF01593"/>
    </source>
</evidence>
<evidence type="ECO:0000256" key="1">
    <source>
        <dbReference type="ARBA" id="ARBA00004814"/>
    </source>
</evidence>
<feature type="domain" description="Amine oxidase" evidence="7">
    <location>
        <begin position="72"/>
        <end position="517"/>
    </location>
</feature>
<comment type="catalytic activity">
    <reaction evidence="6">
        <text>L-tryptophan + O2 = indole-3-acetamide + CO2 + H2O</text>
        <dbReference type="Rhea" id="RHEA:16165"/>
        <dbReference type="ChEBI" id="CHEBI:15377"/>
        <dbReference type="ChEBI" id="CHEBI:15379"/>
        <dbReference type="ChEBI" id="CHEBI:16031"/>
        <dbReference type="ChEBI" id="CHEBI:16526"/>
        <dbReference type="ChEBI" id="CHEBI:57912"/>
        <dbReference type="EC" id="1.13.12.3"/>
    </reaction>
</comment>
<sequence>MRLSSTPGAGRPAALTRRAVLARIGAAGGSAAVFHAATAMGLLAAPALARPFAMPPAPANRRPKVAILGAGIGGLCAAYELERAGYAVEVLEASHRIGGRNFTVRHGTVIDELGNRQVCAFDDAPHLYFNAGPARIPGAHRRLLHYCRTLGVALEPFINVNYNALVQDSALNGGRPVMQREFIADARGFMAELMAKAIEPARIDTPLTEADLERLHAYLRRYGDLDEALHYRGSDRAGYARGGMLAPGVKKDTLDFRDLLQSQFSFFGMVFSQGEFQAPSLMQPVGGMDRIVTAFVRAIRTPIRTRAIVQAIHNTAQGVEIRVSEPDGDRLVSADYCLNAIPGHLVQGLDTNFDAAYRADIARITRGKLSKIGLQMRTRFWEDEGIYGGISWTNDDVLQIWYPSHGAHEQKGILLGAYIFFDEVNARVARMSQAERLEMALAAGEKLHPGQYRRNVETGVTICWHRMNHLLGCAGGVRDDQAALERLYQPHGRHYLIGDQVSLHPGWQEGALASTQQALNHIAEREAQTGGLVHVGRARP</sequence>
<dbReference type="Proteomes" id="UP000295399">
    <property type="component" value="Unassembled WGS sequence"/>
</dbReference>
<dbReference type="PANTHER" id="PTHR10742">
    <property type="entry name" value="FLAVIN MONOAMINE OXIDASE"/>
    <property type="match status" value="1"/>
</dbReference>
<name>A0A4R2PQI1_RHOSA</name>
<dbReference type="SUPFAM" id="SSF51905">
    <property type="entry name" value="FAD/NAD(P)-binding domain"/>
    <property type="match status" value="1"/>
</dbReference>
<comment type="similarity">
    <text evidence="2">Belongs to the tryptophan 2-monooxygenase family.</text>
</comment>
<dbReference type="EMBL" id="SLXO01000002">
    <property type="protein sequence ID" value="TCP37947.1"/>
    <property type="molecule type" value="Genomic_DNA"/>
</dbReference>
<dbReference type="SUPFAM" id="SSF54373">
    <property type="entry name" value="FAD-linked reductases, C-terminal domain"/>
    <property type="match status" value="1"/>
</dbReference>
<evidence type="ECO:0000256" key="5">
    <source>
        <dbReference type="ARBA" id="ARBA00023070"/>
    </source>
</evidence>
<comment type="caution">
    <text evidence="8">The sequence shown here is derived from an EMBL/GenBank/DDBJ whole genome shotgun (WGS) entry which is preliminary data.</text>
</comment>
<evidence type="ECO:0000256" key="2">
    <source>
        <dbReference type="ARBA" id="ARBA00005833"/>
    </source>
</evidence>
<dbReference type="Gene3D" id="3.90.660.10">
    <property type="match status" value="1"/>
</dbReference>
<dbReference type="Gene3D" id="3.50.50.60">
    <property type="entry name" value="FAD/NAD(P)-binding domain"/>
    <property type="match status" value="1"/>
</dbReference>
<dbReference type="PROSITE" id="PS51318">
    <property type="entry name" value="TAT"/>
    <property type="match status" value="1"/>
</dbReference>
<dbReference type="RefSeq" id="WP_274600066.1">
    <property type="nucleotide sequence ID" value="NZ_JACIGF010000002.1"/>
</dbReference>
<evidence type="ECO:0000313" key="8">
    <source>
        <dbReference type="EMBL" id="TCP37947.1"/>
    </source>
</evidence>
<evidence type="ECO:0000256" key="3">
    <source>
        <dbReference type="ARBA" id="ARBA00012535"/>
    </source>
</evidence>
<evidence type="ECO:0000313" key="9">
    <source>
        <dbReference type="Proteomes" id="UP000295399"/>
    </source>
</evidence>
<dbReference type="GO" id="GO:0050361">
    <property type="term" value="F:tryptophan 2-monooxygenase activity"/>
    <property type="evidence" value="ECO:0007669"/>
    <property type="project" value="UniProtKB-EC"/>
</dbReference>
<organism evidence="8 9">
    <name type="scientific">Rhodothalassium salexigens DSM 2132</name>
    <dbReference type="NCBI Taxonomy" id="1188247"/>
    <lineage>
        <taxon>Bacteria</taxon>
        <taxon>Pseudomonadati</taxon>
        <taxon>Pseudomonadota</taxon>
        <taxon>Alphaproteobacteria</taxon>
        <taxon>Rhodothalassiales</taxon>
        <taxon>Rhodothalassiaceae</taxon>
        <taxon>Rhodothalassium</taxon>
    </lineage>
</organism>
<keyword evidence="5" id="KW-0073">Auxin biosynthesis</keyword>
<accession>A0A4R2PQI1</accession>
<dbReference type="InterPro" id="IPR002937">
    <property type="entry name" value="Amino_oxidase"/>
</dbReference>
<proteinExistence type="inferred from homology"/>
<comment type="pathway">
    <text evidence="1">Plant hormone metabolism; auxin biosynthesis.</text>
</comment>
<reference evidence="8 9" key="1">
    <citation type="submission" date="2019-03" db="EMBL/GenBank/DDBJ databases">
        <title>Genomic Encyclopedia of Type Strains, Phase IV (KMG-IV): sequencing the most valuable type-strain genomes for metagenomic binning, comparative biology and taxonomic classification.</title>
        <authorList>
            <person name="Goeker M."/>
        </authorList>
    </citation>
    <scope>NUCLEOTIDE SEQUENCE [LARGE SCALE GENOMIC DNA]</scope>
    <source>
        <strain evidence="8 9">DSM 2132</strain>
    </source>
</reference>
<gene>
    <name evidence="8" type="ORF">EV659_102358</name>
</gene>
<dbReference type="InterPro" id="IPR036188">
    <property type="entry name" value="FAD/NAD-bd_sf"/>
</dbReference>
<dbReference type="InterPro" id="IPR006311">
    <property type="entry name" value="TAT_signal"/>
</dbReference>
<dbReference type="GO" id="GO:0009851">
    <property type="term" value="P:auxin biosynthetic process"/>
    <property type="evidence" value="ECO:0007669"/>
    <property type="project" value="UniProtKB-KW"/>
</dbReference>
<dbReference type="PANTHER" id="PTHR10742:SF410">
    <property type="entry name" value="LYSINE-SPECIFIC HISTONE DEMETHYLASE 2"/>
    <property type="match status" value="1"/>
</dbReference>
<dbReference type="Pfam" id="PF01593">
    <property type="entry name" value="Amino_oxidase"/>
    <property type="match status" value="1"/>
</dbReference>
<dbReference type="Gene3D" id="1.20.1440.240">
    <property type="match status" value="1"/>
</dbReference>
<dbReference type="InParanoid" id="A0A4R2PQI1"/>
<dbReference type="EC" id="1.13.12.3" evidence="3"/>
<dbReference type="AlphaFoldDB" id="A0A4R2PQI1"/>
<evidence type="ECO:0000256" key="4">
    <source>
        <dbReference type="ARBA" id="ARBA00017871"/>
    </source>
</evidence>
<keyword evidence="9" id="KW-1185">Reference proteome</keyword>